<dbReference type="CDD" id="cd02440">
    <property type="entry name" value="AdoMet_MTases"/>
    <property type="match status" value="1"/>
</dbReference>
<evidence type="ECO:0000313" key="4">
    <source>
        <dbReference type="Proteomes" id="UP000282515"/>
    </source>
</evidence>
<evidence type="ECO:0000256" key="1">
    <source>
        <dbReference type="ARBA" id="ARBA00022747"/>
    </source>
</evidence>
<dbReference type="PANTHER" id="PTHR42998:SF1">
    <property type="entry name" value="TYPE I RESTRICTION ENZYME HINDI METHYLASE SUBUNIT"/>
    <property type="match status" value="1"/>
</dbReference>
<dbReference type="Gene3D" id="3.40.50.150">
    <property type="entry name" value="Vaccinia Virus protein VP39"/>
    <property type="match status" value="1"/>
</dbReference>
<accession>A0A3L8PMY7</accession>
<sequence length="860" mass="95864">MANGLTLVCPVRGRLKVTGRSADGLTPSEERFRVEAIKYLVDRGYPRENFIVEPVIKKFGNNGRNSFRADFIVLDTDASAVSRDVDDRLAHAVLLAEVKRDNASATKAKQYQVRPLLGFAPKDTCVALYWDNVEQRVFWQRTVDGARVTMEGPLASLSPFGHAPGVRALTLGALRSDASLKEIFDRIEDVLHSASIGPSKRFGVMLQLLLAKLHDEHDHVVNASEPLAIQDFKALGVSAEHARGAFSRVLSEAAKYYERHLPQPVPKTLNLPDDSFLEVMSILAPHRITTMKHSVIQEFYMHFAKGLYKWDLAQYFTPPALTEFIIDVINPQWNEDVRDPACGSADFLTAAFRRGQNYPDYASRVWGADVSEEAVQVAVLNMVLNGDGKSNIKREDSLMTIGSNKDKWDVVVCNPPFGIRILERRVEVLKKFELGREQNRVGDDWRATKVPLERQETGILFAELCIKLARPGTGRVALIVPNGYLGNRSPKYVQARNWLLRHARVAAIIALPRFTFKGSGADVSASVVFLEKRETPLAHVADAESYEIAVEVIDKVGWNTGDKKGLPIYRRDPEDGTFILDENSDPVLDSDFGAALASIRGSNAAVDFPWLAKGVGNVASDNEGWTISSDIVIKDQYLTLDPKRYSRKFQSVRSAIEAVPHFRFRDVFEVVPEPRGEDGKPLKVDPSKIYQYVELQNVEAGVYRAEPVRGWELPARARHEAQPGDFFVGGLWSSVRKWMMVGRHNTDIRVTNGMHRLRLKPECEDRRIDVVAALCSEAYRVQMRGLSRGSDGLAEINAEDLLDVVAPIIADLETRRELSPFVDQLMQGRTSVEAAVGALAAADRLPTPSIAQRANHVMVV</sequence>
<gene>
    <name evidence="3" type="ORF">D9V41_06185</name>
</gene>
<dbReference type="InterPro" id="IPR052916">
    <property type="entry name" value="Type-I_RE_MTase_Subunit"/>
</dbReference>
<dbReference type="GO" id="GO:0008170">
    <property type="term" value="F:N-methyltransferase activity"/>
    <property type="evidence" value="ECO:0007669"/>
    <property type="project" value="InterPro"/>
</dbReference>
<dbReference type="PRINTS" id="PR00507">
    <property type="entry name" value="N12N6MTFRASE"/>
</dbReference>
<feature type="domain" description="DNA methylase adenine-specific" evidence="2">
    <location>
        <begin position="313"/>
        <end position="534"/>
    </location>
</feature>
<dbReference type="AlphaFoldDB" id="A0A3L8PMY7"/>
<dbReference type="SUPFAM" id="SSF53335">
    <property type="entry name" value="S-adenosyl-L-methionine-dependent methyltransferases"/>
    <property type="match status" value="1"/>
</dbReference>
<reference evidence="3 4" key="1">
    <citation type="submission" date="2018-10" db="EMBL/GenBank/DDBJ databases">
        <title>Aeromicrobium sp. 9W16Y-2 whole genome shotgun sequence.</title>
        <authorList>
            <person name="Li F."/>
        </authorList>
    </citation>
    <scope>NUCLEOTIDE SEQUENCE [LARGE SCALE GENOMIC DNA]</scope>
    <source>
        <strain evidence="3 4">9W16Y-2</strain>
    </source>
</reference>
<dbReference type="OrthoDB" id="9784823at2"/>
<dbReference type="InterPro" id="IPR029063">
    <property type="entry name" value="SAM-dependent_MTases_sf"/>
</dbReference>
<dbReference type="InterPro" id="IPR002052">
    <property type="entry name" value="DNA_methylase_N6_adenine_CS"/>
</dbReference>
<dbReference type="PROSITE" id="PS00092">
    <property type="entry name" value="N6_MTASE"/>
    <property type="match status" value="1"/>
</dbReference>
<evidence type="ECO:0000313" key="3">
    <source>
        <dbReference type="EMBL" id="RLV56650.1"/>
    </source>
</evidence>
<protein>
    <recommendedName>
        <fullName evidence="2">DNA methylase adenine-specific domain-containing protein</fullName>
    </recommendedName>
</protein>
<dbReference type="RefSeq" id="WP_121793655.1">
    <property type="nucleotide sequence ID" value="NZ_RDBF01000003.1"/>
</dbReference>
<dbReference type="GO" id="GO:0003677">
    <property type="term" value="F:DNA binding"/>
    <property type="evidence" value="ECO:0007669"/>
    <property type="project" value="InterPro"/>
</dbReference>
<organism evidence="3 4">
    <name type="scientific">Aeromicrobium phragmitis</name>
    <dbReference type="NCBI Taxonomy" id="2478914"/>
    <lineage>
        <taxon>Bacteria</taxon>
        <taxon>Bacillati</taxon>
        <taxon>Actinomycetota</taxon>
        <taxon>Actinomycetes</taxon>
        <taxon>Propionibacteriales</taxon>
        <taxon>Nocardioidaceae</taxon>
        <taxon>Aeromicrobium</taxon>
    </lineage>
</organism>
<dbReference type="InterPro" id="IPR003356">
    <property type="entry name" value="DNA_methylase_A-5"/>
</dbReference>
<comment type="caution">
    <text evidence="3">The sequence shown here is derived from an EMBL/GenBank/DDBJ whole genome shotgun (WGS) entry which is preliminary data.</text>
</comment>
<name>A0A3L8PMY7_9ACTN</name>
<dbReference type="Proteomes" id="UP000282515">
    <property type="component" value="Unassembled WGS sequence"/>
</dbReference>
<dbReference type="GO" id="GO:0032259">
    <property type="term" value="P:methylation"/>
    <property type="evidence" value="ECO:0007669"/>
    <property type="project" value="InterPro"/>
</dbReference>
<dbReference type="EMBL" id="RDBF01000003">
    <property type="protein sequence ID" value="RLV56650.1"/>
    <property type="molecule type" value="Genomic_DNA"/>
</dbReference>
<evidence type="ECO:0000259" key="2">
    <source>
        <dbReference type="Pfam" id="PF02384"/>
    </source>
</evidence>
<dbReference type="GO" id="GO:0009307">
    <property type="term" value="P:DNA restriction-modification system"/>
    <property type="evidence" value="ECO:0007669"/>
    <property type="project" value="UniProtKB-KW"/>
</dbReference>
<keyword evidence="1" id="KW-0680">Restriction system</keyword>
<keyword evidence="4" id="KW-1185">Reference proteome</keyword>
<proteinExistence type="predicted"/>
<dbReference type="Pfam" id="PF02384">
    <property type="entry name" value="N6_Mtase"/>
    <property type="match status" value="1"/>
</dbReference>
<dbReference type="PANTHER" id="PTHR42998">
    <property type="entry name" value="TYPE I RESTRICTION ENZYME HINDVIIP M PROTEIN-RELATED"/>
    <property type="match status" value="1"/>
</dbReference>